<keyword evidence="6" id="KW-1185">Reference proteome</keyword>
<dbReference type="InterPro" id="IPR027417">
    <property type="entry name" value="P-loop_NTPase"/>
</dbReference>
<evidence type="ECO:0000256" key="1">
    <source>
        <dbReference type="ARBA" id="ARBA00022679"/>
    </source>
</evidence>
<evidence type="ECO:0000256" key="4">
    <source>
        <dbReference type="SAM" id="SignalP"/>
    </source>
</evidence>
<keyword evidence="3" id="KW-0418">Kinase</keyword>
<sequence>MLMNQLILLLSAFIMDYSKENIMKIPPSFIPYLEKHRIYGFFQDEDATRKADIEPKEANEKNLNLKIDDSGTSQELPTGLSKENISTLNVKRINDDENVRNNILFNKEQLEYCEKVISDWRKIRRSKKWFSIRHLSWRNDTEDDDEFPSTFEKTPQHIGPRFSLTFHTKEKLLKKSEASDLYPTDISEENGITAKQSIKTFDVKFSQHRKGASPDGSKNSLVHLIRLSIMDPEQTGEFDEKQKKYEEEKDDDHFELSGDNKNDVTPFVIKLVQETANEIMRKIYGNTASSYHIWQEREQKKPISFTRGPYMIPRVVILGPPGSGKSLQASLLAKKLNLIHIEMDEVLLRENKRTNKIPKKMMDSNLRDSDLLTEIFISVLKKRFLEEDCLTHGWVLTGFPLTATQALALDKLETSPNRFVYLEKSLDVCIDVLLTRIYNMETGQPLLVSNHHEDEEKSNIEDYPDHDTGLITVLDNKYLMESKGAMGNTCLIRSIARSAAPDLTILKQHGKYVKAIHNSLSQHEASKSMVLHYYGGWCKKLKVDNLPPQRVHEAILSVVVGPFPSFEEATIYDRTAKKISMAYLSSEIESELISKLNEFLSRELPDTSDTSI</sequence>
<accession>A0A8K0KCS6</accession>
<comment type="caution">
    <text evidence="5">The sequence shown here is derived from an EMBL/GenBank/DDBJ whole genome shotgun (WGS) entry which is preliminary data.</text>
</comment>
<proteinExistence type="predicted"/>
<evidence type="ECO:0000256" key="3">
    <source>
        <dbReference type="ARBA" id="ARBA00022777"/>
    </source>
</evidence>
<reference evidence="5" key="2">
    <citation type="submission" date="2017-10" db="EMBL/GenBank/DDBJ databases">
        <title>Ladona fulva Genome sequencing and assembly.</title>
        <authorList>
            <person name="Murali S."/>
            <person name="Richards S."/>
            <person name="Bandaranaike D."/>
            <person name="Bellair M."/>
            <person name="Blankenburg K."/>
            <person name="Chao H."/>
            <person name="Dinh H."/>
            <person name="Doddapaneni H."/>
            <person name="Dugan-Rocha S."/>
            <person name="Elkadiri S."/>
            <person name="Gnanaolivu R."/>
            <person name="Hernandez B."/>
            <person name="Skinner E."/>
            <person name="Javaid M."/>
            <person name="Lee S."/>
            <person name="Li M."/>
            <person name="Ming W."/>
            <person name="Munidasa M."/>
            <person name="Muniz J."/>
            <person name="Nguyen L."/>
            <person name="Hughes D."/>
            <person name="Osuji N."/>
            <person name="Pu L.-L."/>
            <person name="Puazo M."/>
            <person name="Qu C."/>
            <person name="Quiroz J."/>
            <person name="Raj R."/>
            <person name="Weissenberger G."/>
            <person name="Xin Y."/>
            <person name="Zou X."/>
            <person name="Han Y."/>
            <person name="Worley K."/>
            <person name="Muzny D."/>
            <person name="Gibbs R."/>
        </authorList>
    </citation>
    <scope>NUCLEOTIDE SEQUENCE</scope>
    <source>
        <strain evidence="5">Sampled in the wild</strain>
    </source>
</reference>
<evidence type="ECO:0008006" key="7">
    <source>
        <dbReference type="Google" id="ProtNLM"/>
    </source>
</evidence>
<evidence type="ECO:0000256" key="2">
    <source>
        <dbReference type="ARBA" id="ARBA00022741"/>
    </source>
</evidence>
<dbReference type="Pfam" id="PF00406">
    <property type="entry name" value="ADK"/>
    <property type="match status" value="1"/>
</dbReference>
<dbReference type="GO" id="GO:0019205">
    <property type="term" value="F:nucleobase-containing compound kinase activity"/>
    <property type="evidence" value="ECO:0007669"/>
    <property type="project" value="InterPro"/>
</dbReference>
<evidence type="ECO:0000313" key="5">
    <source>
        <dbReference type="EMBL" id="KAG8231794.1"/>
    </source>
</evidence>
<dbReference type="EMBL" id="KZ308575">
    <property type="protein sequence ID" value="KAG8231794.1"/>
    <property type="molecule type" value="Genomic_DNA"/>
</dbReference>
<keyword evidence="2" id="KW-0547">Nucleotide-binding</keyword>
<dbReference type="OrthoDB" id="522106at2759"/>
<keyword evidence="1" id="KW-0808">Transferase</keyword>
<feature type="chain" id="PRO_5035479015" description="Adenylate kinase" evidence="4">
    <location>
        <begin position="19"/>
        <end position="612"/>
    </location>
</feature>
<gene>
    <name evidence="5" type="ORF">J437_LFUL012071</name>
</gene>
<dbReference type="SUPFAM" id="SSF52540">
    <property type="entry name" value="P-loop containing nucleoside triphosphate hydrolases"/>
    <property type="match status" value="2"/>
</dbReference>
<dbReference type="AlphaFoldDB" id="A0A8K0KCS6"/>
<dbReference type="GO" id="GO:0005524">
    <property type="term" value="F:ATP binding"/>
    <property type="evidence" value="ECO:0007669"/>
    <property type="project" value="InterPro"/>
</dbReference>
<dbReference type="PRINTS" id="PR00094">
    <property type="entry name" value="ADENYLTKNASE"/>
</dbReference>
<reference evidence="5" key="1">
    <citation type="submission" date="2013-04" db="EMBL/GenBank/DDBJ databases">
        <authorList>
            <person name="Qu J."/>
            <person name="Murali S.C."/>
            <person name="Bandaranaike D."/>
            <person name="Bellair M."/>
            <person name="Blankenburg K."/>
            <person name="Chao H."/>
            <person name="Dinh H."/>
            <person name="Doddapaneni H."/>
            <person name="Downs B."/>
            <person name="Dugan-Rocha S."/>
            <person name="Elkadiri S."/>
            <person name="Gnanaolivu R.D."/>
            <person name="Hernandez B."/>
            <person name="Javaid M."/>
            <person name="Jayaseelan J.C."/>
            <person name="Lee S."/>
            <person name="Li M."/>
            <person name="Ming W."/>
            <person name="Munidasa M."/>
            <person name="Muniz J."/>
            <person name="Nguyen L."/>
            <person name="Ongeri F."/>
            <person name="Osuji N."/>
            <person name="Pu L.-L."/>
            <person name="Puazo M."/>
            <person name="Qu C."/>
            <person name="Quiroz J."/>
            <person name="Raj R."/>
            <person name="Weissenberger G."/>
            <person name="Xin Y."/>
            <person name="Zou X."/>
            <person name="Han Y."/>
            <person name="Richards S."/>
            <person name="Worley K."/>
            <person name="Muzny D."/>
            <person name="Gibbs R."/>
        </authorList>
    </citation>
    <scope>NUCLEOTIDE SEQUENCE</scope>
    <source>
        <strain evidence="5">Sampled in the wild</strain>
    </source>
</reference>
<dbReference type="Gene3D" id="3.40.50.300">
    <property type="entry name" value="P-loop containing nucleotide triphosphate hydrolases"/>
    <property type="match status" value="1"/>
</dbReference>
<evidence type="ECO:0000313" key="6">
    <source>
        <dbReference type="Proteomes" id="UP000792457"/>
    </source>
</evidence>
<protein>
    <recommendedName>
        <fullName evidence="7">Adenylate kinase</fullName>
    </recommendedName>
</protein>
<dbReference type="CDD" id="cd01428">
    <property type="entry name" value="ADK"/>
    <property type="match status" value="1"/>
</dbReference>
<dbReference type="InterPro" id="IPR000850">
    <property type="entry name" value="Adenylat/UMP-CMP_kin"/>
</dbReference>
<feature type="signal peptide" evidence="4">
    <location>
        <begin position="1"/>
        <end position="18"/>
    </location>
</feature>
<keyword evidence="4" id="KW-0732">Signal</keyword>
<name>A0A8K0KCS6_LADFU</name>
<organism evidence="5 6">
    <name type="scientific">Ladona fulva</name>
    <name type="common">Scarce chaser dragonfly</name>
    <name type="synonym">Libellula fulva</name>
    <dbReference type="NCBI Taxonomy" id="123851"/>
    <lineage>
        <taxon>Eukaryota</taxon>
        <taxon>Metazoa</taxon>
        <taxon>Ecdysozoa</taxon>
        <taxon>Arthropoda</taxon>
        <taxon>Hexapoda</taxon>
        <taxon>Insecta</taxon>
        <taxon>Pterygota</taxon>
        <taxon>Palaeoptera</taxon>
        <taxon>Odonata</taxon>
        <taxon>Epiprocta</taxon>
        <taxon>Anisoptera</taxon>
        <taxon>Libelluloidea</taxon>
        <taxon>Libellulidae</taxon>
        <taxon>Ladona</taxon>
    </lineage>
</organism>
<dbReference type="PANTHER" id="PTHR23359">
    <property type="entry name" value="NUCLEOTIDE KINASE"/>
    <property type="match status" value="1"/>
</dbReference>
<dbReference type="Proteomes" id="UP000792457">
    <property type="component" value="Unassembled WGS sequence"/>
</dbReference>
<dbReference type="GO" id="GO:0006139">
    <property type="term" value="P:nucleobase-containing compound metabolic process"/>
    <property type="evidence" value="ECO:0007669"/>
    <property type="project" value="InterPro"/>
</dbReference>